<dbReference type="CDD" id="cd12238">
    <property type="entry name" value="RRM1_RBM40_like"/>
    <property type="match status" value="1"/>
</dbReference>
<feature type="domain" description="RRM" evidence="12">
    <location>
        <begin position="373"/>
        <end position="448"/>
    </location>
</feature>
<dbReference type="InterPro" id="IPR035979">
    <property type="entry name" value="RBD_domain_sf"/>
</dbReference>
<evidence type="ECO:0000313" key="13">
    <source>
        <dbReference type="EMBL" id="TKC34677.1"/>
    </source>
</evidence>
<reference evidence="14" key="1">
    <citation type="journal article" date="2019" name="IScience">
        <title>Narwhal Genome Reveals Long-Term Low Genetic Diversity despite Current Large Abundance Size.</title>
        <authorList>
            <person name="Westbury M.V."/>
            <person name="Petersen B."/>
            <person name="Garde E."/>
            <person name="Heide-Jorgensen M.P."/>
            <person name="Lorenzen E.D."/>
        </authorList>
    </citation>
    <scope>NUCLEOTIDE SEQUENCE [LARGE SCALE GENOMIC DNA]</scope>
</reference>
<evidence type="ECO:0000256" key="10">
    <source>
        <dbReference type="PROSITE-ProRule" id="PRU00176"/>
    </source>
</evidence>
<keyword evidence="3" id="KW-0597">Phosphoprotein</keyword>
<dbReference type="Gene3D" id="6.10.250.610">
    <property type="match status" value="1"/>
</dbReference>
<comment type="caution">
    <text evidence="13">The sequence shown here is derived from an EMBL/GenBank/DDBJ whole genome shotgun (WGS) entry which is preliminary data.</text>
</comment>
<dbReference type="Pfam" id="PF00076">
    <property type="entry name" value="RRM_1"/>
    <property type="match status" value="2"/>
</dbReference>
<evidence type="ECO:0000256" key="9">
    <source>
        <dbReference type="ARBA" id="ARBA00030578"/>
    </source>
</evidence>
<feature type="region of interest" description="Disordered" evidence="11">
    <location>
        <begin position="102"/>
        <end position="130"/>
    </location>
</feature>
<evidence type="ECO:0000259" key="12">
    <source>
        <dbReference type="PROSITE" id="PS50102"/>
    </source>
</evidence>
<keyword evidence="5 10" id="KW-0694">RNA-binding</keyword>
<dbReference type="PROSITE" id="PS50102">
    <property type="entry name" value="RRM"/>
    <property type="match status" value="2"/>
</dbReference>
<dbReference type="EMBL" id="RWIC01001763">
    <property type="protein sequence ID" value="TKC34677.1"/>
    <property type="molecule type" value="Genomic_DNA"/>
</dbReference>
<keyword evidence="6" id="KW-0539">Nucleus</keyword>
<dbReference type="FunFam" id="3.30.70.330:FF:000207">
    <property type="entry name" value="RNA-binding region (RNP1, RRM)-containing 3"/>
    <property type="match status" value="1"/>
</dbReference>
<dbReference type="PANTHER" id="PTHR16105:SF0">
    <property type="entry name" value="RNA-BINDING REGION-CONTAINING PROTEIN 3"/>
    <property type="match status" value="1"/>
</dbReference>
<dbReference type="AlphaFoldDB" id="A0A4U1EG18"/>
<dbReference type="InterPro" id="IPR000504">
    <property type="entry name" value="RRM_dom"/>
</dbReference>
<dbReference type="InterPro" id="IPR045164">
    <property type="entry name" value="RBM41/RNPC3"/>
</dbReference>
<gene>
    <name evidence="13" type="ORF">EI555_015031</name>
</gene>
<comment type="function">
    <text evidence="7">Participates in pre-mRNA U12-dependent splicing, performed by the minor spliceosome which removes U12-type introns. U12-type introns comprises less than 1% of all non-coding sequences. Binds to the 3'-stem-loop of m(7)G-capped U12 snRNA.</text>
</comment>
<accession>A0A4U1EG18</accession>
<comment type="subunit">
    <text evidence="8">Component of the U11/U12 snRNPs that are part of the U12-type spliceosome. Found in a complex with m(7)G-capped U12 snRNA. Interacts with PDCD7.</text>
</comment>
<dbReference type="InterPro" id="IPR034147">
    <property type="entry name" value="RBM40_RRM1"/>
</dbReference>
<dbReference type="FunFam" id="3.30.70.330:FF:000289">
    <property type="entry name" value="RNA-binding protein 40 isoform X1"/>
    <property type="match status" value="1"/>
</dbReference>
<organism evidence="13 14">
    <name type="scientific">Monodon monoceros</name>
    <name type="common">Narwhal</name>
    <name type="synonym">Ceratodon monodon</name>
    <dbReference type="NCBI Taxonomy" id="40151"/>
    <lineage>
        <taxon>Eukaryota</taxon>
        <taxon>Metazoa</taxon>
        <taxon>Chordata</taxon>
        <taxon>Craniata</taxon>
        <taxon>Vertebrata</taxon>
        <taxon>Euteleostomi</taxon>
        <taxon>Mammalia</taxon>
        <taxon>Eutheria</taxon>
        <taxon>Laurasiatheria</taxon>
        <taxon>Artiodactyla</taxon>
        <taxon>Whippomorpha</taxon>
        <taxon>Cetacea</taxon>
        <taxon>Odontoceti</taxon>
        <taxon>Monodontidae</taxon>
        <taxon>Monodon</taxon>
    </lineage>
</organism>
<evidence type="ECO:0000313" key="14">
    <source>
        <dbReference type="Proteomes" id="UP000308365"/>
    </source>
</evidence>
<feature type="region of interest" description="Disordered" evidence="11">
    <location>
        <begin position="1"/>
        <end position="27"/>
    </location>
</feature>
<dbReference type="GO" id="GO:0097157">
    <property type="term" value="F:pre-mRNA intronic binding"/>
    <property type="evidence" value="ECO:0007669"/>
    <property type="project" value="TreeGrafter"/>
</dbReference>
<evidence type="ECO:0000256" key="7">
    <source>
        <dbReference type="ARBA" id="ARBA00025101"/>
    </source>
</evidence>
<evidence type="ECO:0000256" key="4">
    <source>
        <dbReference type="ARBA" id="ARBA00022737"/>
    </source>
</evidence>
<evidence type="ECO:0000256" key="11">
    <source>
        <dbReference type="SAM" id="MobiDB-lite"/>
    </source>
</evidence>
<feature type="domain" description="RRM" evidence="12">
    <location>
        <begin position="27"/>
        <end position="102"/>
    </location>
</feature>
<dbReference type="PANTHER" id="PTHR16105">
    <property type="entry name" value="RNA-BINDING REGION-CONTAINING PROTEIN 3"/>
    <property type="match status" value="1"/>
</dbReference>
<dbReference type="InterPro" id="IPR012677">
    <property type="entry name" value="Nucleotide-bd_a/b_plait_sf"/>
</dbReference>
<evidence type="ECO:0000256" key="3">
    <source>
        <dbReference type="ARBA" id="ARBA00022553"/>
    </source>
</evidence>
<evidence type="ECO:0000256" key="8">
    <source>
        <dbReference type="ARBA" id="ARBA00025983"/>
    </source>
</evidence>
<proteinExistence type="predicted"/>
<dbReference type="GO" id="GO:0030626">
    <property type="term" value="F:U12 snRNA binding"/>
    <property type="evidence" value="ECO:0007669"/>
    <property type="project" value="TreeGrafter"/>
</dbReference>
<feature type="non-terminal residue" evidence="13">
    <location>
        <position position="448"/>
    </location>
</feature>
<dbReference type="SUPFAM" id="SSF54928">
    <property type="entry name" value="RNA-binding domain, RBD"/>
    <property type="match status" value="2"/>
</dbReference>
<feature type="region of interest" description="Disordered" evidence="11">
    <location>
        <begin position="184"/>
        <end position="214"/>
    </location>
</feature>
<dbReference type="CDD" id="cd12239">
    <property type="entry name" value="RRM2_RBM40_like"/>
    <property type="match status" value="1"/>
</dbReference>
<evidence type="ECO:0000256" key="6">
    <source>
        <dbReference type="ARBA" id="ARBA00023242"/>
    </source>
</evidence>
<evidence type="ECO:0000256" key="5">
    <source>
        <dbReference type="ARBA" id="ARBA00022884"/>
    </source>
</evidence>
<protein>
    <recommendedName>
        <fullName evidence="2">RNA-binding region-containing protein 3</fullName>
    </recommendedName>
    <alternativeName>
        <fullName evidence="9">RNA-binding motif protein 40</fullName>
    </alternativeName>
</protein>
<sequence length="448" mass="50612">MAASEQPLPMSRGCQSSASLSPPRGDRTLLVRHLPAELTAEEKEDLLKYFGAQSVRVLSDKGRLKHTAFATFPNEKAAIKALTRLHQLKLLGHTLVVEFAKEQDQVHSPCPSSSTEKKKRSDDTVEDDKEKKELDCLTIENGIAPNHGLTFPLNSCLKYMYPPPSSTILANIVNALASVPKFYVQPPEEPPLPDEDEELSSKESEYESSDDEDRQRMTKLMELANLQPKRPKTIKQHHVRKKRKIKDMLNIPSSASHGLHPVLLPSDVFDQPQPVGNKKIEFHISTDMSAAFKKDLEKEQNCEEQNCVDASNIGFGKIFPKPNLSIAEEIKEDSDEMPSECISRRELEKGRISREEMETLSVFRSYEPGEPNCRIYVKNLAKQVQEKDLKFIFGRYVDFSSETQRIMFDIRLMKEGRMKGQAFIGLPNEKAAAKALKEANGYILFGKP</sequence>
<comment type="subcellular location">
    <subcellularLocation>
        <location evidence="1">Nucleus</location>
    </subcellularLocation>
</comment>
<feature type="compositionally biased region" description="Basic and acidic residues" evidence="11">
    <location>
        <begin position="115"/>
        <end position="130"/>
    </location>
</feature>
<dbReference type="GO" id="GO:0000398">
    <property type="term" value="P:mRNA splicing, via spliceosome"/>
    <property type="evidence" value="ECO:0007669"/>
    <property type="project" value="TreeGrafter"/>
</dbReference>
<dbReference type="Proteomes" id="UP000308365">
    <property type="component" value="Unassembled WGS sequence"/>
</dbReference>
<dbReference type="GO" id="GO:0005689">
    <property type="term" value="C:U12-type spliceosomal complex"/>
    <property type="evidence" value="ECO:0007669"/>
    <property type="project" value="TreeGrafter"/>
</dbReference>
<name>A0A4U1EG18_MONMO</name>
<evidence type="ECO:0000256" key="1">
    <source>
        <dbReference type="ARBA" id="ARBA00004123"/>
    </source>
</evidence>
<evidence type="ECO:0000256" key="2">
    <source>
        <dbReference type="ARBA" id="ARBA00020364"/>
    </source>
</evidence>
<dbReference type="Gene3D" id="3.30.70.330">
    <property type="match status" value="2"/>
</dbReference>
<keyword evidence="4" id="KW-0677">Repeat</keyword>
<dbReference type="SMART" id="SM00360">
    <property type="entry name" value="RRM"/>
    <property type="match status" value="2"/>
</dbReference>